<evidence type="ECO:0000256" key="6">
    <source>
        <dbReference type="ARBA" id="ARBA00022692"/>
    </source>
</evidence>
<feature type="domain" description="Histidine kinase" evidence="12">
    <location>
        <begin position="264"/>
        <end position="495"/>
    </location>
</feature>
<dbReference type="FunFam" id="3.30.565.10:FF:000006">
    <property type="entry name" value="Sensor histidine kinase WalK"/>
    <property type="match status" value="1"/>
</dbReference>
<dbReference type="AlphaFoldDB" id="A0A402BH18"/>
<dbReference type="Pfam" id="PF00672">
    <property type="entry name" value="HAMP"/>
    <property type="match status" value="1"/>
</dbReference>
<evidence type="ECO:0000256" key="2">
    <source>
        <dbReference type="ARBA" id="ARBA00004370"/>
    </source>
</evidence>
<dbReference type="PANTHER" id="PTHR45436">
    <property type="entry name" value="SENSOR HISTIDINE KINASE YKOH"/>
    <property type="match status" value="1"/>
</dbReference>
<dbReference type="CDD" id="cd06225">
    <property type="entry name" value="HAMP"/>
    <property type="match status" value="1"/>
</dbReference>
<evidence type="ECO:0000313" key="14">
    <source>
        <dbReference type="EMBL" id="GCE30532.1"/>
    </source>
</evidence>
<keyword evidence="4" id="KW-0597">Phosphoprotein</keyword>
<dbReference type="SMART" id="SM00387">
    <property type="entry name" value="HATPase_c"/>
    <property type="match status" value="1"/>
</dbReference>
<gene>
    <name evidence="14" type="ORF">KDA_60160</name>
</gene>
<dbReference type="SUPFAM" id="SSF158472">
    <property type="entry name" value="HAMP domain-like"/>
    <property type="match status" value="1"/>
</dbReference>
<evidence type="ECO:0000256" key="7">
    <source>
        <dbReference type="ARBA" id="ARBA00022777"/>
    </source>
</evidence>
<accession>A0A402BH18</accession>
<feature type="transmembrane region" description="Helical" evidence="11">
    <location>
        <begin position="176"/>
        <end position="203"/>
    </location>
</feature>
<dbReference type="SUPFAM" id="SSF47384">
    <property type="entry name" value="Homodimeric domain of signal transducing histidine kinase"/>
    <property type="match status" value="1"/>
</dbReference>
<dbReference type="PROSITE" id="PS50885">
    <property type="entry name" value="HAMP"/>
    <property type="match status" value="1"/>
</dbReference>
<comment type="caution">
    <text evidence="14">The sequence shown here is derived from an EMBL/GenBank/DDBJ whole genome shotgun (WGS) entry which is preliminary data.</text>
</comment>
<dbReference type="InterPro" id="IPR003661">
    <property type="entry name" value="HisK_dim/P_dom"/>
</dbReference>
<protein>
    <recommendedName>
        <fullName evidence="3">histidine kinase</fullName>
        <ecNumber evidence="3">2.7.13.3</ecNumber>
    </recommendedName>
</protein>
<dbReference type="InterPro" id="IPR036890">
    <property type="entry name" value="HATPase_C_sf"/>
</dbReference>
<evidence type="ECO:0000256" key="11">
    <source>
        <dbReference type="SAM" id="Phobius"/>
    </source>
</evidence>
<dbReference type="InterPro" id="IPR036097">
    <property type="entry name" value="HisK_dim/P_sf"/>
</dbReference>
<evidence type="ECO:0000256" key="10">
    <source>
        <dbReference type="ARBA" id="ARBA00023136"/>
    </source>
</evidence>
<keyword evidence="5" id="KW-0808">Transferase</keyword>
<dbReference type="OrthoDB" id="9786919at2"/>
<dbReference type="Gene3D" id="3.30.565.10">
    <property type="entry name" value="Histidine kinase-like ATPase, C-terminal domain"/>
    <property type="match status" value="1"/>
</dbReference>
<dbReference type="Pfam" id="PF00512">
    <property type="entry name" value="HisKA"/>
    <property type="match status" value="1"/>
</dbReference>
<dbReference type="InterPro" id="IPR050428">
    <property type="entry name" value="TCS_sensor_his_kinase"/>
</dbReference>
<evidence type="ECO:0000256" key="1">
    <source>
        <dbReference type="ARBA" id="ARBA00000085"/>
    </source>
</evidence>
<dbReference type="CDD" id="cd00075">
    <property type="entry name" value="HATPase"/>
    <property type="match status" value="1"/>
</dbReference>
<evidence type="ECO:0000259" key="13">
    <source>
        <dbReference type="PROSITE" id="PS50885"/>
    </source>
</evidence>
<evidence type="ECO:0000259" key="12">
    <source>
        <dbReference type="PROSITE" id="PS50109"/>
    </source>
</evidence>
<dbReference type="SMART" id="SM00388">
    <property type="entry name" value="HisKA"/>
    <property type="match status" value="1"/>
</dbReference>
<evidence type="ECO:0000256" key="9">
    <source>
        <dbReference type="ARBA" id="ARBA00023012"/>
    </source>
</evidence>
<dbReference type="EMBL" id="BIFT01000002">
    <property type="protein sequence ID" value="GCE30532.1"/>
    <property type="molecule type" value="Genomic_DNA"/>
</dbReference>
<keyword evidence="9" id="KW-0902">Two-component regulatory system</keyword>
<dbReference type="PROSITE" id="PS50109">
    <property type="entry name" value="HIS_KIN"/>
    <property type="match status" value="1"/>
</dbReference>
<organism evidence="14 15">
    <name type="scientific">Dictyobacter alpinus</name>
    <dbReference type="NCBI Taxonomy" id="2014873"/>
    <lineage>
        <taxon>Bacteria</taxon>
        <taxon>Bacillati</taxon>
        <taxon>Chloroflexota</taxon>
        <taxon>Ktedonobacteria</taxon>
        <taxon>Ktedonobacterales</taxon>
        <taxon>Dictyobacteraceae</taxon>
        <taxon>Dictyobacter</taxon>
    </lineage>
</organism>
<comment type="catalytic activity">
    <reaction evidence="1">
        <text>ATP + protein L-histidine = ADP + protein N-phospho-L-histidine.</text>
        <dbReference type="EC" id="2.7.13.3"/>
    </reaction>
</comment>
<evidence type="ECO:0000256" key="8">
    <source>
        <dbReference type="ARBA" id="ARBA00022989"/>
    </source>
</evidence>
<name>A0A402BH18_9CHLR</name>
<dbReference type="Gene3D" id="1.10.287.130">
    <property type="match status" value="1"/>
</dbReference>
<evidence type="ECO:0000256" key="5">
    <source>
        <dbReference type="ARBA" id="ARBA00022679"/>
    </source>
</evidence>
<dbReference type="InterPro" id="IPR003660">
    <property type="entry name" value="HAMP_dom"/>
</dbReference>
<proteinExistence type="predicted"/>
<feature type="transmembrane region" description="Helical" evidence="11">
    <location>
        <begin position="26"/>
        <end position="45"/>
    </location>
</feature>
<dbReference type="GO" id="GO:0000155">
    <property type="term" value="F:phosphorelay sensor kinase activity"/>
    <property type="evidence" value="ECO:0007669"/>
    <property type="project" value="InterPro"/>
</dbReference>
<keyword evidence="7" id="KW-0418">Kinase</keyword>
<keyword evidence="10 11" id="KW-0472">Membrane</keyword>
<dbReference type="Proteomes" id="UP000287171">
    <property type="component" value="Unassembled WGS sequence"/>
</dbReference>
<sequence length="513" mass="57722">MEAMKRRNIFSVLYTFSSTVRVRLTLWYLGIMIFIMIIFGGSLYATETFLNVNTVNSRLEIQLYQDARKISGTYQQAITDGKSPGTLYTPLSSGEFVLLLRPDKSVFDQQGTLPQTAVQQLQNRVDNNQPTIDVSIPQSQHTNWHNMDGQYRVLITPLLNQNTRVATMIIGLPKEFAVSIVSIWLFHGTMGLLAAAIGGYWLAGKALRPVKMITRTAREINATDLRRRLDLRRRDEFGELAATFDQMLGRLEAAFKRQTQFTADASHELRTPLTIIDLEINRALTQFETPLEYRQVLEAIQVENGQMAQIVNSLLLLARADSGQTLLQRQALDLSDIALASVERLLPLARQHQINLATGELPELIVQGDTQYLKQMLINLIENAIKYTSGIGQRVHVELSCEQDRWAVVRVQDDGPGIADEHVPYLFERFYRADKARTRKPHDASTTRVCGQESGGIGLGLSIVQWIVEAHDGQIQVHSQVNMGATFEIRLPLLQDTVVAGKSDNDEVTFMTN</sequence>
<evidence type="ECO:0000256" key="3">
    <source>
        <dbReference type="ARBA" id="ARBA00012438"/>
    </source>
</evidence>
<reference evidence="15" key="1">
    <citation type="submission" date="2018-12" db="EMBL/GenBank/DDBJ databases">
        <title>Tengunoibacter tsumagoiensis gen. nov., sp. nov., Dictyobacter kobayashii sp. nov., D. alpinus sp. nov., and D. joshuensis sp. nov. and description of Dictyobacteraceae fam. nov. within the order Ktedonobacterales isolated from Tengu-no-mugimeshi.</title>
        <authorList>
            <person name="Wang C.M."/>
            <person name="Zheng Y."/>
            <person name="Sakai Y."/>
            <person name="Toyoda A."/>
            <person name="Minakuchi Y."/>
            <person name="Abe K."/>
            <person name="Yokota A."/>
            <person name="Yabe S."/>
        </authorList>
    </citation>
    <scope>NUCLEOTIDE SEQUENCE [LARGE SCALE GENOMIC DNA]</scope>
    <source>
        <strain evidence="15">Uno16</strain>
    </source>
</reference>
<dbReference type="InterPro" id="IPR004358">
    <property type="entry name" value="Sig_transdc_His_kin-like_C"/>
</dbReference>
<evidence type="ECO:0000256" key="4">
    <source>
        <dbReference type="ARBA" id="ARBA00022553"/>
    </source>
</evidence>
<dbReference type="Gene3D" id="6.10.340.10">
    <property type="match status" value="1"/>
</dbReference>
<evidence type="ECO:0000313" key="15">
    <source>
        <dbReference type="Proteomes" id="UP000287171"/>
    </source>
</evidence>
<dbReference type="SMART" id="SM00304">
    <property type="entry name" value="HAMP"/>
    <property type="match status" value="1"/>
</dbReference>
<dbReference type="CDD" id="cd00082">
    <property type="entry name" value="HisKA"/>
    <property type="match status" value="1"/>
</dbReference>
<dbReference type="GO" id="GO:0005886">
    <property type="term" value="C:plasma membrane"/>
    <property type="evidence" value="ECO:0007669"/>
    <property type="project" value="TreeGrafter"/>
</dbReference>
<dbReference type="PRINTS" id="PR00344">
    <property type="entry name" value="BCTRLSENSOR"/>
</dbReference>
<dbReference type="InterPro" id="IPR005467">
    <property type="entry name" value="His_kinase_dom"/>
</dbReference>
<keyword evidence="15" id="KW-1185">Reference proteome</keyword>
<feature type="domain" description="HAMP" evidence="13">
    <location>
        <begin position="204"/>
        <end position="256"/>
    </location>
</feature>
<dbReference type="SUPFAM" id="SSF55874">
    <property type="entry name" value="ATPase domain of HSP90 chaperone/DNA topoisomerase II/histidine kinase"/>
    <property type="match status" value="1"/>
</dbReference>
<comment type="subcellular location">
    <subcellularLocation>
        <location evidence="2">Membrane</location>
    </subcellularLocation>
</comment>
<dbReference type="EC" id="2.7.13.3" evidence="3"/>
<dbReference type="PANTHER" id="PTHR45436:SF5">
    <property type="entry name" value="SENSOR HISTIDINE KINASE TRCS"/>
    <property type="match status" value="1"/>
</dbReference>
<keyword evidence="8 11" id="KW-1133">Transmembrane helix</keyword>
<dbReference type="Pfam" id="PF02518">
    <property type="entry name" value="HATPase_c"/>
    <property type="match status" value="1"/>
</dbReference>
<keyword evidence="6 11" id="KW-0812">Transmembrane</keyword>
<dbReference type="InterPro" id="IPR003594">
    <property type="entry name" value="HATPase_dom"/>
</dbReference>